<organism evidence="5 6">
    <name type="scientific">Dyadobacter psychrotolerans</name>
    <dbReference type="NCBI Taxonomy" id="2541721"/>
    <lineage>
        <taxon>Bacteria</taxon>
        <taxon>Pseudomonadati</taxon>
        <taxon>Bacteroidota</taxon>
        <taxon>Cytophagia</taxon>
        <taxon>Cytophagales</taxon>
        <taxon>Spirosomataceae</taxon>
        <taxon>Dyadobacter</taxon>
    </lineage>
</organism>
<dbReference type="InterPro" id="IPR054015">
    <property type="entry name" value="ExsA-like_N"/>
</dbReference>
<gene>
    <name evidence="5" type="ORF">E0F88_05505</name>
</gene>
<evidence type="ECO:0000256" key="2">
    <source>
        <dbReference type="ARBA" id="ARBA00023125"/>
    </source>
</evidence>
<evidence type="ECO:0000256" key="3">
    <source>
        <dbReference type="ARBA" id="ARBA00023163"/>
    </source>
</evidence>
<proteinExistence type="predicted"/>
<evidence type="ECO:0000313" key="5">
    <source>
        <dbReference type="EMBL" id="TDE17346.1"/>
    </source>
</evidence>
<reference evidence="5 6" key="1">
    <citation type="submission" date="2019-03" db="EMBL/GenBank/DDBJ databases">
        <title>Dyadobacter AR-3-6 sp. nov., isolated from arctic soil.</title>
        <authorList>
            <person name="Chaudhary D.K."/>
        </authorList>
    </citation>
    <scope>NUCLEOTIDE SEQUENCE [LARGE SCALE GENOMIC DNA]</scope>
    <source>
        <strain evidence="5 6">AR-3-6</strain>
    </source>
</reference>
<keyword evidence="1" id="KW-0805">Transcription regulation</keyword>
<dbReference type="InterPro" id="IPR009057">
    <property type="entry name" value="Homeodomain-like_sf"/>
</dbReference>
<dbReference type="PROSITE" id="PS01124">
    <property type="entry name" value="HTH_ARAC_FAMILY_2"/>
    <property type="match status" value="1"/>
</dbReference>
<dbReference type="SUPFAM" id="SSF51215">
    <property type="entry name" value="Regulatory protein AraC"/>
    <property type="match status" value="1"/>
</dbReference>
<dbReference type="Pfam" id="PF22200">
    <property type="entry name" value="ExsA_N"/>
    <property type="match status" value="1"/>
</dbReference>
<protein>
    <submittedName>
        <fullName evidence="5">AraC family transcriptional regulator</fullName>
    </submittedName>
</protein>
<dbReference type="Proteomes" id="UP000294850">
    <property type="component" value="Unassembled WGS sequence"/>
</dbReference>
<dbReference type="OrthoDB" id="4480133at2"/>
<dbReference type="EMBL" id="SMFL01000002">
    <property type="protein sequence ID" value="TDE17346.1"/>
    <property type="molecule type" value="Genomic_DNA"/>
</dbReference>
<dbReference type="SUPFAM" id="SSF46689">
    <property type="entry name" value="Homeodomain-like"/>
    <property type="match status" value="1"/>
</dbReference>
<dbReference type="GO" id="GO:0043565">
    <property type="term" value="F:sequence-specific DNA binding"/>
    <property type="evidence" value="ECO:0007669"/>
    <property type="project" value="InterPro"/>
</dbReference>
<dbReference type="Pfam" id="PF12833">
    <property type="entry name" value="HTH_18"/>
    <property type="match status" value="1"/>
</dbReference>
<dbReference type="InterPro" id="IPR037923">
    <property type="entry name" value="HTH-like"/>
</dbReference>
<evidence type="ECO:0000313" key="6">
    <source>
        <dbReference type="Proteomes" id="UP000294850"/>
    </source>
</evidence>
<name>A0A4R5DSA3_9BACT</name>
<feature type="domain" description="HTH araC/xylS-type" evidence="4">
    <location>
        <begin position="172"/>
        <end position="270"/>
    </location>
</feature>
<dbReference type="GO" id="GO:0003700">
    <property type="term" value="F:DNA-binding transcription factor activity"/>
    <property type="evidence" value="ECO:0007669"/>
    <property type="project" value="InterPro"/>
</dbReference>
<accession>A0A4R5DSA3</accession>
<dbReference type="RefSeq" id="WP_131957175.1">
    <property type="nucleotide sequence ID" value="NZ_SMFL01000002.1"/>
</dbReference>
<dbReference type="PANTHER" id="PTHR43280:SF2">
    <property type="entry name" value="HTH-TYPE TRANSCRIPTIONAL REGULATOR EXSA"/>
    <property type="match status" value="1"/>
</dbReference>
<keyword evidence="3" id="KW-0804">Transcription</keyword>
<keyword evidence="2" id="KW-0238">DNA-binding</keyword>
<dbReference type="PANTHER" id="PTHR43280">
    <property type="entry name" value="ARAC-FAMILY TRANSCRIPTIONAL REGULATOR"/>
    <property type="match status" value="1"/>
</dbReference>
<evidence type="ECO:0000256" key="1">
    <source>
        <dbReference type="ARBA" id="ARBA00023015"/>
    </source>
</evidence>
<dbReference type="Gene3D" id="1.10.10.60">
    <property type="entry name" value="Homeodomain-like"/>
    <property type="match status" value="1"/>
</dbReference>
<dbReference type="AlphaFoldDB" id="A0A4R5DSA3"/>
<sequence length="280" mass="32871">MEDNLILQHNILYSCGYQKLQSTEHYFPEHALGIMLSGESLYYTNKETFVLKEGSICIMRRNQLFKKLKRPGPNGKPVTLISIFLDQKSLQEYAAENNILKQSSYKDTPMIDLKGNVFLKGFFDSLLPYIDNPKKFTVKLAELKTREAIELLLQTSEVFQNFLFDFQEPHKIDLEAYMNHNYKYNIPLSSFAKLAGRSLSSFKRDFTKIFETTPEKWLQQKRLEQAHYLISKKKLRPSEVYLEVGFENFSHFSFAFKKLFGLTPTELIHKRKIQTYDQVT</sequence>
<comment type="caution">
    <text evidence="5">The sequence shown here is derived from an EMBL/GenBank/DDBJ whole genome shotgun (WGS) entry which is preliminary data.</text>
</comment>
<dbReference type="SMART" id="SM00342">
    <property type="entry name" value="HTH_ARAC"/>
    <property type="match status" value="1"/>
</dbReference>
<keyword evidence="6" id="KW-1185">Reference proteome</keyword>
<dbReference type="InterPro" id="IPR018060">
    <property type="entry name" value="HTH_AraC"/>
</dbReference>
<evidence type="ECO:0000259" key="4">
    <source>
        <dbReference type="PROSITE" id="PS01124"/>
    </source>
</evidence>